<gene>
    <name evidence="1" type="ORF">SHKM778_95400</name>
</gene>
<evidence type="ECO:0000313" key="1">
    <source>
        <dbReference type="EMBL" id="BFO23152.1"/>
    </source>
</evidence>
<accession>A0AAT9HZW7</accession>
<dbReference type="AlphaFoldDB" id="A0AAT9HZW7"/>
<reference evidence="1" key="1">
    <citation type="submission" date="2024-06" db="EMBL/GenBank/DDBJ databases">
        <authorList>
            <consortium name="consrtm"/>
            <person name="Uemura M."/>
            <person name="Terahara T."/>
        </authorList>
    </citation>
    <scope>NUCLEOTIDE SEQUENCE</scope>
    <source>
        <strain evidence="1">KM77-8</strain>
        <plasmid evidence="1">pKM77-8_2</plasmid>
    </source>
</reference>
<geneLocation type="plasmid" evidence="1">
    <name>pKM77-8_2</name>
</geneLocation>
<keyword evidence="1" id="KW-0614">Plasmid</keyword>
<organism evidence="1">
    <name type="scientific">Streptomyces haneummycinicus</name>
    <dbReference type="NCBI Taxonomy" id="3074435"/>
    <lineage>
        <taxon>Bacteria</taxon>
        <taxon>Bacillati</taxon>
        <taxon>Actinomycetota</taxon>
        <taxon>Actinomycetes</taxon>
        <taxon>Kitasatosporales</taxon>
        <taxon>Streptomycetaceae</taxon>
        <taxon>Streptomyces</taxon>
    </lineage>
</organism>
<name>A0AAT9HZW7_9ACTN</name>
<reference evidence="1" key="2">
    <citation type="submission" date="2024-07" db="EMBL/GenBank/DDBJ databases">
        <title>Streptomyces haneummycinica sp. nov., a new antibiotic-producing actinobacterium isolated from marine sediment.</title>
        <authorList>
            <person name="Uemura M."/>
            <person name="Hamada M."/>
            <person name="Hirano S."/>
            <person name="Kobayashi K."/>
            <person name="Ohshiro T."/>
            <person name="Kobayashi T."/>
            <person name="Terahara T."/>
        </authorList>
    </citation>
    <scope>NUCLEOTIDE SEQUENCE</scope>
    <source>
        <strain evidence="1">KM77-8</strain>
        <plasmid evidence="1">pKM77-8_2</plasmid>
    </source>
</reference>
<proteinExistence type="predicted"/>
<sequence length="85" mass="8682">MGAWRCSGEFGGADGEFVVGARWVVEVAQAYVGGLAEQAVAGGEVVLRGFTVDAVGGEAVVEEFSEDALMGLDEFGVDAGDIDLP</sequence>
<dbReference type="EMBL" id="AP035770">
    <property type="protein sequence ID" value="BFO23152.1"/>
    <property type="molecule type" value="Genomic_DNA"/>
</dbReference>
<protein>
    <submittedName>
        <fullName evidence="1">Uncharacterized protein</fullName>
    </submittedName>
</protein>